<protein>
    <submittedName>
        <fullName evidence="1">Uncharacterized protein</fullName>
    </submittedName>
</protein>
<evidence type="ECO:0000313" key="2">
    <source>
        <dbReference type="Proteomes" id="UP000197783"/>
    </source>
</evidence>
<dbReference type="AlphaFoldDB" id="A0A245ZFI9"/>
<dbReference type="OrthoDB" id="8177309at2"/>
<name>A0A245ZFI9_9SPHN</name>
<proteinExistence type="predicted"/>
<evidence type="ECO:0000313" key="1">
    <source>
        <dbReference type="EMBL" id="OWK28498.1"/>
    </source>
</evidence>
<comment type="caution">
    <text evidence="1">The sequence shown here is derived from an EMBL/GenBank/DDBJ whole genome shotgun (WGS) entry which is preliminary data.</text>
</comment>
<sequence>MTTGNPARLQAARQMIETFRRAGMPPKGATPEAARALQFSPAGWPVTRNALISQLIDRLGGVRQPMQAGTSYCGPAAFLYCLLEDRPDLYVAYATSIWTHGEYSFGKLEIDPDRGTADALKGINMARAKTPKGNHISSLDWLTMASLSIATREWFVPGGSAKADDVGKSITYPWVLKRWFAGVNTRPVHDSMGLGLGKAGLREFIQAMHYWGRHWIVLQIDSSLIEGGETSTFEQRHWVVVDPHFQPRVRDNKGTIVPLGSIGNHIKAKAIPRGGVYWDDGAIRDWQMDLRLFTWGKEGVRCRVNLLRDVPARFYGAFAFPRFR</sequence>
<dbReference type="RefSeq" id="WP_088334461.1">
    <property type="nucleotide sequence ID" value="NZ_NBBJ01000005.1"/>
</dbReference>
<dbReference type="EMBL" id="NBBJ01000005">
    <property type="protein sequence ID" value="OWK28498.1"/>
    <property type="molecule type" value="Genomic_DNA"/>
</dbReference>
<accession>A0A245ZFI9</accession>
<reference evidence="1 2" key="1">
    <citation type="submission" date="2017-03" db="EMBL/GenBank/DDBJ databases">
        <title>Genome sequence of Sphingomonas mucosissima DSM 17494.</title>
        <authorList>
            <person name="Poehlein A."/>
            <person name="Wuebbeler J.H."/>
            <person name="Steinbuechel A."/>
            <person name="Daniel R."/>
        </authorList>
    </citation>
    <scope>NUCLEOTIDE SEQUENCE [LARGE SCALE GENOMIC DNA]</scope>
    <source>
        <strain evidence="1 2">DSM 17494</strain>
    </source>
</reference>
<keyword evidence="2" id="KW-1185">Reference proteome</keyword>
<gene>
    <name evidence="1" type="ORF">SPMU_27590</name>
</gene>
<organism evidence="1 2">
    <name type="scientific">Sphingomonas mucosissima</name>
    <dbReference type="NCBI Taxonomy" id="370959"/>
    <lineage>
        <taxon>Bacteria</taxon>
        <taxon>Pseudomonadati</taxon>
        <taxon>Pseudomonadota</taxon>
        <taxon>Alphaproteobacteria</taxon>
        <taxon>Sphingomonadales</taxon>
        <taxon>Sphingomonadaceae</taxon>
        <taxon>Sphingomonas</taxon>
    </lineage>
</organism>
<dbReference type="Proteomes" id="UP000197783">
    <property type="component" value="Unassembled WGS sequence"/>
</dbReference>